<dbReference type="Gene3D" id="1.20.1440.110">
    <property type="entry name" value="acylaminoacyl peptidase"/>
    <property type="match status" value="1"/>
</dbReference>
<organism evidence="2 3">
    <name type="scientific">Rhypophila decipiens</name>
    <dbReference type="NCBI Taxonomy" id="261697"/>
    <lineage>
        <taxon>Eukaryota</taxon>
        <taxon>Fungi</taxon>
        <taxon>Dikarya</taxon>
        <taxon>Ascomycota</taxon>
        <taxon>Pezizomycotina</taxon>
        <taxon>Sordariomycetes</taxon>
        <taxon>Sordariomycetidae</taxon>
        <taxon>Sordariales</taxon>
        <taxon>Naviculisporaceae</taxon>
        <taxon>Rhypophila</taxon>
    </lineage>
</organism>
<sequence>MAQLFSSQFLNFEVIRILGTARYGGADVAEVLEAVSQIREHDWDPSQSWHRAWAKQALQAESLAIEAQRHGDRSAARSAFLRASNYTRASGYLMTGPQLGTSDPRVFAILQKSTELFSKAIALFEMSVRALEIPYSQDDGKGGTRKAMLPAYLYLPNLSATKATCSKNKVPLLISMIGADSTNEEIFYMFPAAGPDLGYAVLTYQGPGQGTTLHAQDDGKSLPMRPDWEAVNQTVIDYMVTYASNSDQTSKSEPDLDIDRIAVAGATLGGYFALRSAAADASNHNRIKACVAIDPIYDLWEMVRQHVAPRFFGLWERGWVPDWLVNGAVMQGSRWVFQMRWEVFTSARFLGVSASNGTPADLLRIMKKYSVGHGKGSCLQDIKCPTLVSVARGSLYFDDADAKNSSTSFRARLDQIGAEEKEPWVGDTPGTGGLQAKMGALGLCNQRVFAFLDRQFGIKREGLE</sequence>
<dbReference type="AlphaFoldDB" id="A0AAN6Y3V7"/>
<dbReference type="Proteomes" id="UP001301769">
    <property type="component" value="Unassembled WGS sequence"/>
</dbReference>
<dbReference type="InterPro" id="IPR050261">
    <property type="entry name" value="FrsA_esterase"/>
</dbReference>
<keyword evidence="3" id="KW-1185">Reference proteome</keyword>
<dbReference type="PANTHER" id="PTHR22946">
    <property type="entry name" value="DIENELACTONE HYDROLASE DOMAIN-CONTAINING PROTEIN-RELATED"/>
    <property type="match status" value="1"/>
</dbReference>
<evidence type="ECO:0000313" key="2">
    <source>
        <dbReference type="EMBL" id="KAK4212039.1"/>
    </source>
</evidence>
<dbReference type="EMBL" id="MU858135">
    <property type="protein sequence ID" value="KAK4212039.1"/>
    <property type="molecule type" value="Genomic_DNA"/>
</dbReference>
<proteinExistence type="predicted"/>
<reference evidence="2" key="1">
    <citation type="journal article" date="2023" name="Mol. Phylogenet. Evol.">
        <title>Genome-scale phylogeny and comparative genomics of the fungal order Sordariales.</title>
        <authorList>
            <person name="Hensen N."/>
            <person name="Bonometti L."/>
            <person name="Westerberg I."/>
            <person name="Brannstrom I.O."/>
            <person name="Guillou S."/>
            <person name="Cros-Aarteil S."/>
            <person name="Calhoun S."/>
            <person name="Haridas S."/>
            <person name="Kuo A."/>
            <person name="Mondo S."/>
            <person name="Pangilinan J."/>
            <person name="Riley R."/>
            <person name="LaButti K."/>
            <person name="Andreopoulos B."/>
            <person name="Lipzen A."/>
            <person name="Chen C."/>
            <person name="Yan M."/>
            <person name="Daum C."/>
            <person name="Ng V."/>
            <person name="Clum A."/>
            <person name="Steindorff A."/>
            <person name="Ohm R.A."/>
            <person name="Martin F."/>
            <person name="Silar P."/>
            <person name="Natvig D.O."/>
            <person name="Lalanne C."/>
            <person name="Gautier V."/>
            <person name="Ament-Velasquez S.L."/>
            <person name="Kruys A."/>
            <person name="Hutchinson M.I."/>
            <person name="Powell A.J."/>
            <person name="Barry K."/>
            <person name="Miller A.N."/>
            <person name="Grigoriev I.V."/>
            <person name="Debuchy R."/>
            <person name="Gladieux P."/>
            <person name="Hiltunen Thoren M."/>
            <person name="Johannesson H."/>
        </authorList>
    </citation>
    <scope>NUCLEOTIDE SEQUENCE</scope>
    <source>
        <strain evidence="2">PSN293</strain>
    </source>
</reference>
<dbReference type="GO" id="GO:0016787">
    <property type="term" value="F:hydrolase activity"/>
    <property type="evidence" value="ECO:0007669"/>
    <property type="project" value="UniProtKB-KW"/>
</dbReference>
<comment type="caution">
    <text evidence="2">The sequence shown here is derived from an EMBL/GenBank/DDBJ whole genome shotgun (WGS) entry which is preliminary data.</text>
</comment>
<keyword evidence="1" id="KW-0378">Hydrolase</keyword>
<reference evidence="2" key="2">
    <citation type="submission" date="2023-05" db="EMBL/GenBank/DDBJ databases">
        <authorList>
            <consortium name="Lawrence Berkeley National Laboratory"/>
            <person name="Steindorff A."/>
            <person name="Hensen N."/>
            <person name="Bonometti L."/>
            <person name="Westerberg I."/>
            <person name="Brannstrom I.O."/>
            <person name="Guillou S."/>
            <person name="Cros-Aarteil S."/>
            <person name="Calhoun S."/>
            <person name="Haridas S."/>
            <person name="Kuo A."/>
            <person name="Mondo S."/>
            <person name="Pangilinan J."/>
            <person name="Riley R."/>
            <person name="Labutti K."/>
            <person name="Andreopoulos B."/>
            <person name="Lipzen A."/>
            <person name="Chen C."/>
            <person name="Yanf M."/>
            <person name="Daum C."/>
            <person name="Ng V."/>
            <person name="Clum A."/>
            <person name="Ohm R."/>
            <person name="Martin F."/>
            <person name="Silar P."/>
            <person name="Natvig D."/>
            <person name="Lalanne C."/>
            <person name="Gautier V."/>
            <person name="Ament-Velasquez S.L."/>
            <person name="Kruys A."/>
            <person name="Hutchinson M.I."/>
            <person name="Powell A.J."/>
            <person name="Barry K."/>
            <person name="Miller A.N."/>
            <person name="Grigoriev I.V."/>
            <person name="Debuchy R."/>
            <person name="Gladieux P."/>
            <person name="Thoren M.H."/>
            <person name="Johannesson H."/>
        </authorList>
    </citation>
    <scope>NUCLEOTIDE SEQUENCE</scope>
    <source>
        <strain evidence="2">PSN293</strain>
    </source>
</reference>
<accession>A0AAN6Y3V7</accession>
<dbReference type="InterPro" id="IPR029058">
    <property type="entry name" value="AB_hydrolase_fold"/>
</dbReference>
<gene>
    <name evidence="2" type="ORF">QBC37DRAFT_466562</name>
</gene>
<evidence type="ECO:0000256" key="1">
    <source>
        <dbReference type="ARBA" id="ARBA00022801"/>
    </source>
</evidence>
<evidence type="ECO:0000313" key="3">
    <source>
        <dbReference type="Proteomes" id="UP001301769"/>
    </source>
</evidence>
<dbReference type="PANTHER" id="PTHR22946:SF13">
    <property type="entry name" value="ALPHA_BETA HYDROLASE PSOB"/>
    <property type="match status" value="1"/>
</dbReference>
<protein>
    <submittedName>
        <fullName evidence="2">Hydrolyase ccsE</fullName>
    </submittedName>
</protein>
<dbReference type="SUPFAM" id="SSF53474">
    <property type="entry name" value="alpha/beta-Hydrolases"/>
    <property type="match status" value="1"/>
</dbReference>
<dbReference type="Gene3D" id="3.40.50.1820">
    <property type="entry name" value="alpha/beta hydrolase"/>
    <property type="match status" value="1"/>
</dbReference>
<name>A0AAN6Y3V7_9PEZI</name>